<feature type="compositionally biased region" description="Basic and acidic residues" evidence="5">
    <location>
        <begin position="185"/>
        <end position="203"/>
    </location>
</feature>
<feature type="region of interest" description="Disordered" evidence="5">
    <location>
        <begin position="357"/>
        <end position="438"/>
    </location>
</feature>
<dbReference type="SUPFAM" id="SSF53822">
    <property type="entry name" value="Periplasmic binding protein-like I"/>
    <property type="match status" value="1"/>
</dbReference>
<dbReference type="InterPro" id="IPR028082">
    <property type="entry name" value="Peripla_BP_I"/>
</dbReference>
<evidence type="ECO:0000313" key="10">
    <source>
        <dbReference type="EMBL" id="CEM31147.1"/>
    </source>
</evidence>
<dbReference type="CDD" id="cd00185">
    <property type="entry name" value="TNFRSF"/>
    <property type="match status" value="1"/>
</dbReference>
<gene>
    <name evidence="10" type="ORF">Cvel_22483</name>
</gene>
<feature type="transmembrane region" description="Helical" evidence="6">
    <location>
        <begin position="955"/>
        <end position="973"/>
    </location>
</feature>
<reference evidence="10" key="1">
    <citation type="submission" date="2014-11" db="EMBL/GenBank/DDBJ databases">
        <authorList>
            <person name="Otto D Thomas"/>
            <person name="Naeem Raeece"/>
        </authorList>
    </citation>
    <scope>NUCLEOTIDE SEQUENCE</scope>
</reference>
<feature type="domain" description="Palmitoyltransferase DHHC" evidence="8">
    <location>
        <begin position="275"/>
        <end position="349"/>
    </location>
</feature>
<feature type="compositionally biased region" description="Acidic residues" evidence="5">
    <location>
        <begin position="1476"/>
        <end position="1487"/>
    </location>
</feature>
<evidence type="ECO:0000259" key="7">
    <source>
        <dbReference type="Pfam" id="PF01094"/>
    </source>
</evidence>
<comment type="subcellular location">
    <subcellularLocation>
        <location evidence="1">Membrane</location>
        <topology evidence="1">Multi-pass membrane protein</topology>
    </subcellularLocation>
</comment>
<feature type="compositionally biased region" description="Low complexity" evidence="5">
    <location>
        <begin position="139"/>
        <end position="148"/>
    </location>
</feature>
<feature type="transmembrane region" description="Helical" evidence="6">
    <location>
        <begin position="1188"/>
        <end position="1208"/>
    </location>
</feature>
<feature type="transmembrane region" description="Helical" evidence="6">
    <location>
        <begin position="1241"/>
        <end position="1260"/>
    </location>
</feature>
<evidence type="ECO:0000256" key="6">
    <source>
        <dbReference type="SAM" id="Phobius"/>
    </source>
</evidence>
<sequence length="1518" mass="167168">MRRFDPEQHQRTGWCPGRQYGNIHVIYATKSQNLWVVGPHWPFSLSMLLVILGIGIGYSEWIARHYTNSLHRVLGWLVTIATTISFVLCVFKDPGILRPEVRQWDPEVPQTSDEESSEPLSGESDDSPTFQEDSPTNGSSPSALASPAGERDRDDEDPGGRSEDSSDGDGGFVVAGDPDGSDTPPFRRFDERVDRSNQDERILSDLYGRRKNSRDTPARSPGFHSHRNGGGGRFPNSHSVGRNGNLGNRGREMTAVHGKTRNGQRRIPRKPRKRSIFCTDCGIPVTEDSYHCEDCDVCIDGFDHHCPWTSKCVGGKNINEFHAFVSIGMISLFFVAIMCGTFVHWTKPDFIRGRIPMRQRSQPGPASTPAGSAGETTTPLPSPLPTEGEGTPETRGDGKGGDANTQSEEGKGAPTDASEIPSPSPPVTGDQHEPTVPPRLLLNDTFKILPAADGGCAIQVGASGALDNLNNQTRASIAVGPACSASVEGSNFVYGANRILQFGTHAIGTFLEDTTTYPGLLSLRSVKDFTAIASILADFGYNREGTKWHESRLSPTSSKSSSSAVQIVGPTTPTCEDDTIRSVLGNAIGTMAPFSYPFFSKVAFASGNTPAGLYKHVEDDFNTNCARARVCNLKDNDELWYYASVYYDAVWAAARTIHRFLDEEARKPPPQRLTSTDMASTSVAKQIKIHEGLWDAALKIDFVGATGTVKFAKDGTRVGDFWIGHYDPRSRHELSTAGSVSTTTHEVTWTREIKWLDESVWYPPESKKNAIPEQAVKCPTGTYRLNTGGCAKCVEGYYNDVEEEEARCVPCPPGNYSDVQGAAFCKPCRVGFVSEFPGASACEACPLGQHRNATMEATECTRCPIGYFMNATGAENCHACPETKMTAGLGMFLESDCTCALEFFLNKKAGSPEVTVVDPICNAPRYGPMCQYCPVGMFRQGSSCTECIPGVATELMIFFFILVGVLIIGYYGLNGSVETSPAARQMTISLVLLLTFCQQLAVIRKVSANSPAIVSTIFDSFAILGITTEVFNRECLAPGASGLSTYGLVVSMPLMPVAMVASLYGLSILVHRFVWSKLNAWEFNKSVNTVGFILNLLYVTVCRLILAPFRCIKHPKGARTLLQYPEVICGAEEHLVMRIIAGFALSVYVVGFLVYLGMVCLRAREWVETLPGFSVRYKFLFGGMHPKYRYWGLVNLLRNLFVALVPIFEANDGRIQLIMATLVFNIFLLLQIWLWPWKDHLINWLNVSATCAILFLVFGLMAWTEDTEAGDWTFVACGFTVTGLHLIATFVVIFLGAEKCRATARRREKTKKAQLRERLVSVLKRMVEQTEKEKGSSDRGELPGSVGDSWLLTLLSLPDRDYRIVEEFVELGQEQFLEKRMSRLGAQNQAAKFFGLMRDAWDRSRRATSFRFVSVSKKMNTMNTTDLNQQQRGDREDTCSQEGPRASLDVEGGGRMIRYLDDDPSSIVDVVIDEDLGPLGDEEEEEQVEGKAVRSSLLQETIRGGDHRGSRNVSEQPA</sequence>
<evidence type="ECO:0000256" key="3">
    <source>
        <dbReference type="ARBA" id="ARBA00022989"/>
    </source>
</evidence>
<dbReference type="Gene3D" id="2.10.50.10">
    <property type="entry name" value="Tumor Necrosis Factor Receptor, subunit A, domain 2"/>
    <property type="match status" value="2"/>
</dbReference>
<dbReference type="Pfam" id="PF01094">
    <property type="entry name" value="ANF_receptor"/>
    <property type="match status" value="1"/>
</dbReference>
<proteinExistence type="predicted"/>
<dbReference type="InterPro" id="IPR001828">
    <property type="entry name" value="ANF_lig-bd_rcpt"/>
</dbReference>
<dbReference type="GO" id="GO:0016409">
    <property type="term" value="F:palmitoyltransferase activity"/>
    <property type="evidence" value="ECO:0007669"/>
    <property type="project" value="InterPro"/>
</dbReference>
<dbReference type="Gene3D" id="3.40.50.2300">
    <property type="match status" value="1"/>
</dbReference>
<dbReference type="InterPro" id="IPR001594">
    <property type="entry name" value="Palmitoyltrfase_DHHC"/>
</dbReference>
<evidence type="ECO:0000256" key="5">
    <source>
        <dbReference type="SAM" id="MobiDB-lite"/>
    </source>
</evidence>
<feature type="region of interest" description="Disordered" evidence="5">
    <location>
        <begin position="1476"/>
        <end position="1518"/>
    </location>
</feature>
<feature type="domain" description="Tyrosine-protein kinase ephrin type A/B receptor-like" evidence="9">
    <location>
        <begin position="800"/>
        <end position="845"/>
    </location>
</feature>
<evidence type="ECO:0000256" key="4">
    <source>
        <dbReference type="ARBA" id="ARBA00023136"/>
    </source>
</evidence>
<feature type="domain" description="Receptor ligand binding region" evidence="7">
    <location>
        <begin position="635"/>
        <end position="723"/>
    </location>
</feature>
<dbReference type="GO" id="GO:0016020">
    <property type="term" value="C:membrane"/>
    <property type="evidence" value="ECO:0007669"/>
    <property type="project" value="UniProtKB-SubCell"/>
</dbReference>
<dbReference type="Pfam" id="PF07699">
    <property type="entry name" value="Ephrin_rec_like"/>
    <property type="match status" value="2"/>
</dbReference>
<evidence type="ECO:0008006" key="11">
    <source>
        <dbReference type="Google" id="ProtNLM"/>
    </source>
</evidence>
<dbReference type="SUPFAM" id="SSF57184">
    <property type="entry name" value="Growth factor receptor domain"/>
    <property type="match status" value="1"/>
</dbReference>
<dbReference type="EMBL" id="CDMZ01001342">
    <property type="protein sequence ID" value="CEM31147.1"/>
    <property type="molecule type" value="Genomic_DNA"/>
</dbReference>
<dbReference type="InterPro" id="IPR009030">
    <property type="entry name" value="Growth_fac_rcpt_cys_sf"/>
</dbReference>
<feature type="transmembrane region" description="Helical" evidence="6">
    <location>
        <begin position="1087"/>
        <end position="1106"/>
    </location>
</feature>
<accession>A0A0G4GLY9</accession>
<organism evidence="10">
    <name type="scientific">Chromera velia CCMP2878</name>
    <dbReference type="NCBI Taxonomy" id="1169474"/>
    <lineage>
        <taxon>Eukaryota</taxon>
        <taxon>Sar</taxon>
        <taxon>Alveolata</taxon>
        <taxon>Colpodellida</taxon>
        <taxon>Chromeraceae</taxon>
        <taxon>Chromera</taxon>
    </lineage>
</organism>
<feature type="transmembrane region" description="Helical" evidence="6">
    <location>
        <begin position="1272"/>
        <end position="1297"/>
    </location>
</feature>
<dbReference type="PROSITE" id="PS50216">
    <property type="entry name" value="DHHC"/>
    <property type="match status" value="1"/>
</dbReference>
<protein>
    <recommendedName>
        <fullName evidence="11">Tyrosine-protein kinase ephrin type A/B receptor-like domain-containing protein</fullName>
    </recommendedName>
</protein>
<evidence type="ECO:0000256" key="1">
    <source>
        <dbReference type="ARBA" id="ARBA00004141"/>
    </source>
</evidence>
<keyword evidence="2 6" id="KW-0812">Transmembrane</keyword>
<feature type="transmembrane region" description="Helical" evidence="6">
    <location>
        <begin position="1214"/>
        <end position="1234"/>
    </location>
</feature>
<feature type="compositionally biased region" description="Polar residues" evidence="5">
    <location>
        <begin position="127"/>
        <end position="138"/>
    </location>
</feature>
<evidence type="ECO:0000256" key="2">
    <source>
        <dbReference type="ARBA" id="ARBA00022692"/>
    </source>
</evidence>
<feature type="transmembrane region" description="Helical" evidence="6">
    <location>
        <begin position="1135"/>
        <end position="1156"/>
    </location>
</feature>
<evidence type="ECO:0000259" key="8">
    <source>
        <dbReference type="Pfam" id="PF01529"/>
    </source>
</evidence>
<feature type="compositionally biased region" description="Low complexity" evidence="5">
    <location>
        <begin position="374"/>
        <end position="389"/>
    </location>
</feature>
<feature type="domain" description="Tyrosine-protein kinase ephrin type A/B receptor-like" evidence="9">
    <location>
        <begin position="857"/>
        <end position="897"/>
    </location>
</feature>
<feature type="compositionally biased region" description="Basic residues" evidence="5">
    <location>
        <begin position="258"/>
        <end position="269"/>
    </location>
</feature>
<dbReference type="Pfam" id="PF01529">
    <property type="entry name" value="DHHC"/>
    <property type="match status" value="1"/>
</dbReference>
<name>A0A0G4GLY9_9ALVE</name>
<keyword evidence="4 6" id="KW-0472">Membrane</keyword>
<dbReference type="InterPro" id="IPR011641">
    <property type="entry name" value="Tyr-kin_ephrin_A/B_rcpt-like"/>
</dbReference>
<keyword evidence="3 6" id="KW-1133">Transmembrane helix</keyword>
<dbReference type="PhylomeDB" id="A0A0G4GLY9"/>
<feature type="transmembrane region" description="Helical" evidence="6">
    <location>
        <begin position="41"/>
        <end position="61"/>
    </location>
</feature>
<dbReference type="SMART" id="SM01411">
    <property type="entry name" value="Ephrin_rec_like"/>
    <property type="match status" value="2"/>
</dbReference>
<feature type="region of interest" description="Disordered" evidence="5">
    <location>
        <begin position="102"/>
        <end position="269"/>
    </location>
</feature>
<feature type="transmembrane region" description="Helical" evidence="6">
    <location>
        <begin position="1054"/>
        <end position="1075"/>
    </location>
</feature>
<dbReference type="PANTHER" id="PTHR11319">
    <property type="entry name" value="G PROTEIN-COUPLED RECEPTOR-RELATED"/>
    <property type="match status" value="1"/>
</dbReference>
<feature type="transmembrane region" description="Helical" evidence="6">
    <location>
        <begin position="321"/>
        <end position="345"/>
    </location>
</feature>
<feature type="transmembrane region" description="Helical" evidence="6">
    <location>
        <begin position="73"/>
        <end position="91"/>
    </location>
</feature>
<evidence type="ECO:0000259" key="9">
    <source>
        <dbReference type="Pfam" id="PF07699"/>
    </source>
</evidence>
<dbReference type="VEuPathDB" id="CryptoDB:Cvel_22483"/>
<dbReference type="PANTHER" id="PTHR11319:SF35">
    <property type="entry name" value="OUTER MEMBRANE PROTEIN PMPC-RELATED"/>
    <property type="match status" value="1"/>
</dbReference>